<feature type="compositionally biased region" description="Polar residues" evidence="2">
    <location>
        <begin position="344"/>
        <end position="361"/>
    </location>
</feature>
<sequence>MATDTVPAAVPGPPDPPGHTAGTNQESKGFLAAMMAPVEPARPTFDLARAAGDATQAASPDGPVDRSAPGVSSASFRDTAEQATKGADPAGARHKRSVWKEILLAAATRLAKGGGAANKRLDLAKARAQAHQVKETRTTTVTKSGGIPVRNSGGSGVGSDKGTGKSGGNSSRKGPVNSSGSPSNGAGRSGSGSSGGSGGGRGPGGGSGSSASGASGRSGKDTGSSGKDSSGAHRGRSGAGSSGQLGAGGGAAGGEKNKKTVTPTTIGKDGGKQSPAGSGGGAEKPGAAGKHGKDGSTRTTGTGTGGTNSGSRPDLTKQPNDGNAKSRGGDGDRPRSQHHDKTGTKPTGQQQPAAAQKTPLQKSREIGHGDGTKARRIVDHVKAYTDGTRDGWHDEKTNNAKEHQRLDKAHTAHQPKAHRPTARIITEKGDDGVTTDVKPLTVNTIDANTLTLGTEGARTTVGRRELRNFKQYERKLEAKETVLQKIAEACARLATEAEDEAKDCQQLVEQAKSVKGGEKLVGTLTKLAEAAKNQATEAATLAQRARKAAEMCKTVLTNIQTRYAPLYKAVVDSDETKPAELRFYNDKGTYAPAA</sequence>
<feature type="compositionally biased region" description="Gly residues" evidence="2">
    <location>
        <begin position="153"/>
        <end position="167"/>
    </location>
</feature>
<evidence type="ECO:0000256" key="2">
    <source>
        <dbReference type="SAM" id="MobiDB-lite"/>
    </source>
</evidence>
<accession>A0A0F7VPJ3</accession>
<feature type="compositionally biased region" description="Basic and acidic residues" evidence="2">
    <location>
        <begin position="327"/>
        <end position="343"/>
    </location>
</feature>
<keyword evidence="3" id="KW-0614">Plasmid</keyword>
<geneLocation type="plasmid" evidence="3 4">
    <name>pSLE1</name>
</geneLocation>
<gene>
    <name evidence="3" type="ORF">sle1_115</name>
</gene>
<dbReference type="PATRIC" id="fig|1437453.6.peg.7241"/>
<feature type="compositionally biased region" description="Gly residues" evidence="2">
    <location>
        <begin position="187"/>
        <end position="208"/>
    </location>
</feature>
<proteinExistence type="predicted"/>
<reference evidence="4" key="1">
    <citation type="submission" date="2015-02" db="EMBL/GenBank/DDBJ databases">
        <authorList>
            <person name="Gomez-Escribano P.J."/>
        </authorList>
    </citation>
    <scope>NUCLEOTIDE SEQUENCE [LARGE SCALE GENOMIC DNA]</scope>
    <source>
        <strain evidence="4">C34 (DSM 42122 / NRRL B-24963)</strain>
        <plasmid evidence="4">pSLE1</plasmid>
    </source>
</reference>
<protein>
    <submittedName>
        <fullName evidence="3">Sle1_115 protein</fullName>
    </submittedName>
</protein>
<dbReference type="KEGG" id="sle:sle1_115"/>
<dbReference type="Proteomes" id="UP000035016">
    <property type="component" value="Plasmid pSLE1"/>
</dbReference>
<keyword evidence="1" id="KW-0175">Coiled coil</keyword>
<feature type="coiled-coil region" evidence="1">
    <location>
        <begin position="469"/>
        <end position="548"/>
    </location>
</feature>
<evidence type="ECO:0000313" key="3">
    <source>
        <dbReference type="EMBL" id="CQR59282.1"/>
    </source>
</evidence>
<feature type="compositionally biased region" description="Gly residues" evidence="2">
    <location>
        <begin position="237"/>
        <end position="253"/>
    </location>
</feature>
<dbReference type="EMBL" id="LN831788">
    <property type="protein sequence ID" value="CQR59282.1"/>
    <property type="molecule type" value="Genomic_DNA"/>
</dbReference>
<evidence type="ECO:0000313" key="4">
    <source>
        <dbReference type="Proteomes" id="UP000035016"/>
    </source>
</evidence>
<name>A0A0F7VPJ3_STRLW</name>
<dbReference type="RefSeq" id="WP_242513884.1">
    <property type="nucleotide sequence ID" value="NZ_LN831788.1"/>
</dbReference>
<organism evidence="3 4">
    <name type="scientific">Streptomyces leeuwenhoekii</name>
    <dbReference type="NCBI Taxonomy" id="1437453"/>
    <lineage>
        <taxon>Bacteria</taxon>
        <taxon>Bacillati</taxon>
        <taxon>Actinomycetota</taxon>
        <taxon>Actinomycetes</taxon>
        <taxon>Kitasatosporales</taxon>
        <taxon>Streptomycetaceae</taxon>
        <taxon>Streptomyces</taxon>
    </lineage>
</organism>
<feature type="compositionally biased region" description="Low complexity" evidence="2">
    <location>
        <begin position="168"/>
        <end position="186"/>
    </location>
</feature>
<feature type="compositionally biased region" description="Basic and acidic residues" evidence="2">
    <location>
        <begin position="362"/>
        <end position="378"/>
    </location>
</feature>
<evidence type="ECO:0000256" key="1">
    <source>
        <dbReference type="SAM" id="Coils"/>
    </source>
</evidence>
<feature type="region of interest" description="Disordered" evidence="2">
    <location>
        <begin position="1"/>
        <end position="94"/>
    </location>
</feature>
<feature type="region of interest" description="Disordered" evidence="2">
    <location>
        <begin position="128"/>
        <end position="378"/>
    </location>
</feature>
<dbReference type="AlphaFoldDB" id="A0A0F7VPJ3"/>
<feature type="compositionally biased region" description="Low complexity" evidence="2">
    <location>
        <begin position="209"/>
        <end position="229"/>
    </location>
</feature>